<gene>
    <name evidence="1" type="ORF">JR316_0005184</name>
</gene>
<evidence type="ECO:0000313" key="2">
    <source>
        <dbReference type="Proteomes" id="UP000664032"/>
    </source>
</evidence>
<protein>
    <submittedName>
        <fullName evidence="1">Uncharacterized protein</fullName>
    </submittedName>
</protein>
<accession>A0ACB8H5G5</accession>
<proteinExistence type="predicted"/>
<reference evidence="1" key="1">
    <citation type="submission" date="2021-10" db="EMBL/GenBank/DDBJ databases">
        <title>Psilocybe cubensis genome.</title>
        <authorList>
            <person name="Mckernan K.J."/>
            <person name="Crawford S."/>
            <person name="Trippe A."/>
            <person name="Kane L.T."/>
            <person name="Mclaughlin S."/>
        </authorList>
    </citation>
    <scope>NUCLEOTIDE SEQUENCE</scope>
    <source>
        <strain evidence="1">MGC-MH-2018</strain>
    </source>
</reference>
<organism evidence="1 2">
    <name type="scientific">Psilocybe cubensis</name>
    <name type="common">Psychedelic mushroom</name>
    <name type="synonym">Stropharia cubensis</name>
    <dbReference type="NCBI Taxonomy" id="181762"/>
    <lineage>
        <taxon>Eukaryota</taxon>
        <taxon>Fungi</taxon>
        <taxon>Dikarya</taxon>
        <taxon>Basidiomycota</taxon>
        <taxon>Agaricomycotina</taxon>
        <taxon>Agaricomycetes</taxon>
        <taxon>Agaricomycetidae</taxon>
        <taxon>Agaricales</taxon>
        <taxon>Agaricineae</taxon>
        <taxon>Strophariaceae</taxon>
        <taxon>Psilocybe</taxon>
    </lineage>
</organism>
<name>A0ACB8H5G5_PSICU</name>
<dbReference type="Proteomes" id="UP000664032">
    <property type="component" value="Unassembled WGS sequence"/>
</dbReference>
<sequence length="842" mass="92960">MDSSTFHLNDVHTFTPNPLFPSANPHMMSDTPRHICKPELLTWTHLPNMGITAETGSNYNADDDELPQYDDVDQGQRVEHRKLRPPQVEGSVDMVDLETDGNVSSPANPLKIRIIRPASAFNLDASTSNSTLDDGGQAPMSSPSNADVGAVAPANGFKIKIPPFSKRVSGILPKSQTLNHSNQSYSESDGDLPSLIAHPRFSAFPESVSSNPYINQHRPQLARKINVFHDSHGVTMEQFETFTHAHVSPVVFGKRKFVDLQQRPDILAMNLEMLRNAEGQSNIPDFTEISQRHHASGDAAIPTISRAAQRKQLFKDIFGVERVQVPIYSPFTASRIGKSSSGSDESRLYYSIGSDLPTTSDEMTSDSDVPTRGNLSRSIHRFKPYARGLKRRLSPPSSSTTLYVDSTEPVEERTYSADEDGLYESQRQHSTGEALLDGHVASEEASNDDINVTIELRPPTPTNELALPTSPTVQQPIVIPLSPSKDVVELVSPMVMELRNLAPNSPPPTQPMPTGLTFTLNPDSALAMPNVPPKESTSSFSLFSLSNHVQDILNPPEDLSWGAGVASTSSSQYDGLPDIPLADQLPTHSPENSFIDLPDESGAAPASVPTAVLDISDIEEEEGLVHGHHSTVFDPAYRTIRSQNRWAQDKSAWVANNVVIGEIWEQYVNNGRIHIFVQESNVKEEEEEEEEEEFDELESDSDTGDYRDSDFSASPSKRAKGFRVIRKRENISFSQRDEPTATAPRFLARQIETWSVALRSLVKGKKRFLERDLLEMKEALQGIYDNHRHIAPTSSVAGTVFAIMALPAKEIPGEDAIGLRPLARKAARAWGIRTFKPRSEHP</sequence>
<comment type="caution">
    <text evidence="1">The sequence shown here is derived from an EMBL/GenBank/DDBJ whole genome shotgun (WGS) entry which is preliminary data.</text>
</comment>
<evidence type="ECO:0000313" key="1">
    <source>
        <dbReference type="EMBL" id="KAH9483084.1"/>
    </source>
</evidence>
<keyword evidence="2" id="KW-1185">Reference proteome</keyword>
<dbReference type="EMBL" id="JAFIQS020000004">
    <property type="protein sequence ID" value="KAH9483084.1"/>
    <property type="molecule type" value="Genomic_DNA"/>
</dbReference>